<dbReference type="SUPFAM" id="SSF54593">
    <property type="entry name" value="Glyoxalase/Bleomycin resistance protein/Dihydroxybiphenyl dioxygenase"/>
    <property type="match status" value="1"/>
</dbReference>
<feature type="domain" description="VOC" evidence="1">
    <location>
        <begin position="36"/>
        <end position="158"/>
    </location>
</feature>
<gene>
    <name evidence="2" type="ORF">HZU72_20340</name>
</gene>
<dbReference type="AlphaFoldDB" id="A0A7Z0NBZ0"/>
<dbReference type="EMBL" id="JACCGK010000021">
    <property type="protein sequence ID" value="NYT74746.1"/>
    <property type="molecule type" value="Genomic_DNA"/>
</dbReference>
<dbReference type="Gene3D" id="3.30.720.110">
    <property type="match status" value="1"/>
</dbReference>
<dbReference type="RefSeq" id="WP_180095372.1">
    <property type="nucleotide sequence ID" value="NZ_CAXAZJ010000004.1"/>
</dbReference>
<dbReference type="Gene3D" id="3.30.720.120">
    <property type="match status" value="1"/>
</dbReference>
<dbReference type="InterPro" id="IPR029068">
    <property type="entry name" value="Glyas_Bleomycin-R_OHBP_Dase"/>
</dbReference>
<evidence type="ECO:0000313" key="2">
    <source>
        <dbReference type="EMBL" id="NYT74746.1"/>
    </source>
</evidence>
<organism evidence="2 3">
    <name type="scientific">Vreelandella sedimenti</name>
    <dbReference type="NCBI Taxonomy" id="2729618"/>
    <lineage>
        <taxon>Bacteria</taxon>
        <taxon>Pseudomonadati</taxon>
        <taxon>Pseudomonadota</taxon>
        <taxon>Gammaproteobacteria</taxon>
        <taxon>Oceanospirillales</taxon>
        <taxon>Halomonadaceae</taxon>
        <taxon>Vreelandella</taxon>
    </lineage>
</organism>
<dbReference type="Pfam" id="PF00903">
    <property type="entry name" value="Glyoxalase"/>
    <property type="match status" value="1"/>
</dbReference>
<proteinExistence type="predicted"/>
<dbReference type="InterPro" id="IPR037523">
    <property type="entry name" value="VOC_core"/>
</dbReference>
<keyword evidence="3" id="KW-1185">Reference proteome</keyword>
<comment type="caution">
    <text evidence="2">The sequence shown here is derived from an EMBL/GenBank/DDBJ whole genome shotgun (WGS) entry which is preliminary data.</text>
</comment>
<dbReference type="PROSITE" id="PS51819">
    <property type="entry name" value="VOC"/>
    <property type="match status" value="1"/>
</dbReference>
<evidence type="ECO:0000313" key="3">
    <source>
        <dbReference type="Proteomes" id="UP000520876"/>
    </source>
</evidence>
<protein>
    <submittedName>
        <fullName evidence="2">VOC family protein</fullName>
    </submittedName>
</protein>
<reference evidence="2 3" key="1">
    <citation type="submission" date="2020-07" db="EMBL/GenBank/DDBJ databases">
        <title>Halomonas sp. QX-2 draft genome sequence.</title>
        <authorList>
            <person name="Qiu X."/>
        </authorList>
    </citation>
    <scope>NUCLEOTIDE SEQUENCE [LARGE SCALE GENOMIC DNA]</scope>
    <source>
        <strain evidence="2 3">QX-2</strain>
    </source>
</reference>
<dbReference type="InterPro" id="IPR004360">
    <property type="entry name" value="Glyas_Fos-R_dOase_dom"/>
</dbReference>
<name>A0A7Z0NBZ0_9GAMM</name>
<dbReference type="Proteomes" id="UP000520876">
    <property type="component" value="Unassembled WGS sequence"/>
</dbReference>
<sequence>MRINKQVGDETAQSIAFNLIGGGIMPNKKTGIRNISVTRLIPNICTDRMEETRDFYMDLLGFVVGFEHQGWYIQMASPTNPQLQVGIVRLRHEFTPEVFQHGAQGVIISVQVEDVDAAYAETVKRGFQIDHGLRDESFGMRRFMVADPNGLLVNLFSFP</sequence>
<accession>A0A7Z0NBZ0</accession>
<evidence type="ECO:0000259" key="1">
    <source>
        <dbReference type="PROSITE" id="PS51819"/>
    </source>
</evidence>